<evidence type="ECO:0000256" key="4">
    <source>
        <dbReference type="PIRSR" id="PIRSR001112-1"/>
    </source>
</evidence>
<reference evidence="6 7" key="1">
    <citation type="submission" date="2018-12" db="EMBL/GenBank/DDBJ databases">
        <title>Draft genome sequence of Xylaria grammica IHI A82.</title>
        <authorList>
            <person name="Buettner E."/>
            <person name="Kellner H."/>
        </authorList>
    </citation>
    <scope>NUCLEOTIDE SEQUENCE [LARGE SCALE GENOMIC DNA]</scope>
    <source>
        <strain evidence="6 7">IHI A82</strain>
    </source>
</reference>
<dbReference type="PRINTS" id="PR00412">
    <property type="entry name" value="EPOXHYDRLASE"/>
</dbReference>
<evidence type="ECO:0000313" key="6">
    <source>
        <dbReference type="EMBL" id="RWA12488.1"/>
    </source>
</evidence>
<dbReference type="EMBL" id="RYZI01000049">
    <property type="protein sequence ID" value="RWA12488.1"/>
    <property type="molecule type" value="Genomic_DNA"/>
</dbReference>
<comment type="similarity">
    <text evidence="1">Belongs to the peptidase S33 family.</text>
</comment>
<dbReference type="PANTHER" id="PTHR21661">
    <property type="entry name" value="EPOXIDE HYDROLASE 1-RELATED"/>
    <property type="match status" value="1"/>
</dbReference>
<feature type="active site" description="Proton acceptor" evidence="4">
    <location>
        <position position="379"/>
    </location>
</feature>
<dbReference type="AlphaFoldDB" id="A0A439DDQ6"/>
<dbReference type="STRING" id="363999.A0A439DDQ6"/>
<feature type="active site" description="Proton donor" evidence="4">
    <location>
        <position position="324"/>
    </location>
</feature>
<name>A0A439DDQ6_9PEZI</name>
<dbReference type="GO" id="GO:0004301">
    <property type="term" value="F:epoxide hydrolase activity"/>
    <property type="evidence" value="ECO:0007669"/>
    <property type="project" value="TreeGrafter"/>
</dbReference>
<keyword evidence="2" id="KW-0058">Aromatic hydrocarbons catabolism</keyword>
<evidence type="ECO:0000256" key="3">
    <source>
        <dbReference type="ARBA" id="ARBA00022801"/>
    </source>
</evidence>
<dbReference type="InterPro" id="IPR000639">
    <property type="entry name" value="Epox_hydrolase-like"/>
</dbReference>
<evidence type="ECO:0000256" key="1">
    <source>
        <dbReference type="ARBA" id="ARBA00010088"/>
    </source>
</evidence>
<dbReference type="InterPro" id="IPR010497">
    <property type="entry name" value="Epoxide_hydro_N"/>
</dbReference>
<evidence type="ECO:0000256" key="2">
    <source>
        <dbReference type="ARBA" id="ARBA00022797"/>
    </source>
</evidence>
<gene>
    <name evidence="6" type="ORF">EKO27_g2630</name>
</gene>
<evidence type="ECO:0000313" key="7">
    <source>
        <dbReference type="Proteomes" id="UP000286045"/>
    </source>
</evidence>
<dbReference type="Pfam" id="PF06441">
    <property type="entry name" value="EHN"/>
    <property type="match status" value="1"/>
</dbReference>
<feature type="domain" description="Epoxide hydrolase N-terminal" evidence="5">
    <location>
        <begin position="5"/>
        <end position="122"/>
    </location>
</feature>
<dbReference type="Proteomes" id="UP000286045">
    <property type="component" value="Unassembled WGS sequence"/>
</dbReference>
<feature type="active site" description="Nucleophile" evidence="4">
    <location>
        <position position="189"/>
    </location>
</feature>
<dbReference type="PIRSF" id="PIRSF001112">
    <property type="entry name" value="Epoxide_hydrolase"/>
    <property type="match status" value="1"/>
</dbReference>
<comment type="caution">
    <text evidence="6">The sequence shown here is derived from an EMBL/GenBank/DDBJ whole genome shotgun (WGS) entry which is preliminary data.</text>
</comment>
<organism evidence="6 7">
    <name type="scientific">Xylaria grammica</name>
    <dbReference type="NCBI Taxonomy" id="363999"/>
    <lineage>
        <taxon>Eukaryota</taxon>
        <taxon>Fungi</taxon>
        <taxon>Dikarya</taxon>
        <taxon>Ascomycota</taxon>
        <taxon>Pezizomycotina</taxon>
        <taxon>Sordariomycetes</taxon>
        <taxon>Xylariomycetidae</taxon>
        <taxon>Xylariales</taxon>
        <taxon>Xylariaceae</taxon>
        <taxon>Xylaria</taxon>
    </lineage>
</organism>
<dbReference type="PANTHER" id="PTHR21661:SF35">
    <property type="entry name" value="EPOXIDE HYDROLASE"/>
    <property type="match status" value="1"/>
</dbReference>
<keyword evidence="7" id="KW-1185">Reference proteome</keyword>
<sequence length="413" mass="45974">MAATRPFRINVPEAKVERLSQKLALCDLPNEGSIDAIPEERPLSWARGSPVSEIKRLVSTWQTSYDWRKTEAHLNTFPQFITSVEIGGFGTYDIHHIHKRSLISGSIPLLFLHGWPGSFVEVTKIIDDLVQGDGADYTRTFHVVAPSLIDFGFSSPSRAIEFSFAQHAEAYDKLMSALGYNEYVIQGGDVGYLITRYIAKKYGPSRCKAYHTNTPAPSQPSPSMHPELHAELLATPLTEGEKRGLERAGSVSAEGMGYYKQMTTRPLTIGYSLRDSPVGLLAWIHEKLHAWSDGYPWSDEEILTWVSVHYFSAPGPEAAGNVYYAMEHSDPPAFAAAGEYVDVPFGVARFQNDLVLLPKLWNRTLGPLVYEGEYEKGGHFAAWERPDAIITDLRQMFGNDGPAYESIKSMVLA</sequence>
<protein>
    <recommendedName>
        <fullName evidence="5">Epoxide hydrolase N-terminal domain-containing protein</fullName>
    </recommendedName>
</protein>
<dbReference type="Gene3D" id="3.40.50.1820">
    <property type="entry name" value="alpha/beta hydrolase"/>
    <property type="match status" value="1"/>
</dbReference>
<dbReference type="SUPFAM" id="SSF53474">
    <property type="entry name" value="alpha/beta-Hydrolases"/>
    <property type="match status" value="1"/>
</dbReference>
<keyword evidence="3" id="KW-0378">Hydrolase</keyword>
<evidence type="ECO:0000259" key="5">
    <source>
        <dbReference type="Pfam" id="PF06441"/>
    </source>
</evidence>
<proteinExistence type="inferred from homology"/>
<dbReference type="InterPro" id="IPR029058">
    <property type="entry name" value="AB_hydrolase_fold"/>
</dbReference>
<dbReference type="InterPro" id="IPR016292">
    <property type="entry name" value="Epoxide_hydrolase"/>
</dbReference>
<dbReference type="GO" id="GO:0097176">
    <property type="term" value="P:epoxide metabolic process"/>
    <property type="evidence" value="ECO:0007669"/>
    <property type="project" value="TreeGrafter"/>
</dbReference>
<accession>A0A439DDQ6</accession>